<protein>
    <submittedName>
        <fullName evidence="4">GNAT family N-acetyltransferase</fullName>
    </submittedName>
</protein>
<evidence type="ECO:0000313" key="4">
    <source>
        <dbReference type="EMBL" id="MEU8133910.1"/>
    </source>
</evidence>
<dbReference type="InterPro" id="IPR000182">
    <property type="entry name" value="GNAT_dom"/>
</dbReference>
<sequence length="157" mass="17485">MIRTATRDDVPTILRFVRELAEYERAAHEVHATEADLERDLFGPTPAANALIAEDADGTPQGFALWFTSYSTWLGKPGVYLEDLYVTPDSRGGGHGRALLAELARIAVERGYGRVEWSVLDWNDPAIGFYKSLGATPQDEWTVYRLTGKALDDLGRR</sequence>
<evidence type="ECO:0000313" key="5">
    <source>
        <dbReference type="Proteomes" id="UP001551482"/>
    </source>
</evidence>
<reference evidence="4 5" key="1">
    <citation type="submission" date="2024-06" db="EMBL/GenBank/DDBJ databases">
        <title>The Natural Products Discovery Center: Release of the First 8490 Sequenced Strains for Exploring Actinobacteria Biosynthetic Diversity.</title>
        <authorList>
            <person name="Kalkreuter E."/>
            <person name="Kautsar S.A."/>
            <person name="Yang D."/>
            <person name="Bader C.D."/>
            <person name="Teijaro C.N."/>
            <person name="Fluegel L."/>
            <person name="Davis C.M."/>
            <person name="Simpson J.R."/>
            <person name="Lauterbach L."/>
            <person name="Steele A.D."/>
            <person name="Gui C."/>
            <person name="Meng S."/>
            <person name="Li G."/>
            <person name="Viehrig K."/>
            <person name="Ye F."/>
            <person name="Su P."/>
            <person name="Kiefer A.F."/>
            <person name="Nichols A."/>
            <person name="Cepeda A.J."/>
            <person name="Yan W."/>
            <person name="Fan B."/>
            <person name="Jiang Y."/>
            <person name="Adhikari A."/>
            <person name="Zheng C.-J."/>
            <person name="Schuster L."/>
            <person name="Cowan T.M."/>
            <person name="Smanski M.J."/>
            <person name="Chevrette M.G."/>
            <person name="De Carvalho L.P.S."/>
            <person name="Shen B."/>
        </authorList>
    </citation>
    <scope>NUCLEOTIDE SEQUENCE [LARGE SCALE GENOMIC DNA]</scope>
    <source>
        <strain evidence="4 5">NPDC048946</strain>
    </source>
</reference>
<accession>A0ABV3DDU9</accession>
<dbReference type="InterPro" id="IPR016181">
    <property type="entry name" value="Acyl_CoA_acyltransferase"/>
</dbReference>
<proteinExistence type="predicted"/>
<feature type="domain" description="N-acetyltransferase" evidence="3">
    <location>
        <begin position="1"/>
        <end position="152"/>
    </location>
</feature>
<evidence type="ECO:0000256" key="1">
    <source>
        <dbReference type="ARBA" id="ARBA00022679"/>
    </source>
</evidence>
<dbReference type="PANTHER" id="PTHR10545:SF29">
    <property type="entry name" value="GH14572P-RELATED"/>
    <property type="match status" value="1"/>
</dbReference>
<dbReference type="EMBL" id="JBEZFP010000019">
    <property type="protein sequence ID" value="MEU8133910.1"/>
    <property type="molecule type" value="Genomic_DNA"/>
</dbReference>
<dbReference type="PANTHER" id="PTHR10545">
    <property type="entry name" value="DIAMINE N-ACETYLTRANSFERASE"/>
    <property type="match status" value="1"/>
</dbReference>
<dbReference type="PROSITE" id="PS51186">
    <property type="entry name" value="GNAT"/>
    <property type="match status" value="1"/>
</dbReference>
<name>A0ABV3DDU9_9ACTN</name>
<dbReference type="SUPFAM" id="SSF55729">
    <property type="entry name" value="Acyl-CoA N-acyltransferases (Nat)"/>
    <property type="match status" value="1"/>
</dbReference>
<evidence type="ECO:0000259" key="3">
    <source>
        <dbReference type="PROSITE" id="PS51186"/>
    </source>
</evidence>
<dbReference type="Pfam" id="PF00583">
    <property type="entry name" value="Acetyltransf_1"/>
    <property type="match status" value="1"/>
</dbReference>
<keyword evidence="5" id="KW-1185">Reference proteome</keyword>
<gene>
    <name evidence="4" type="ORF">AB0C36_10405</name>
</gene>
<dbReference type="InterPro" id="IPR051016">
    <property type="entry name" value="Diverse_Substrate_AcTransf"/>
</dbReference>
<dbReference type="Gene3D" id="3.40.630.30">
    <property type="match status" value="1"/>
</dbReference>
<dbReference type="Proteomes" id="UP001551482">
    <property type="component" value="Unassembled WGS sequence"/>
</dbReference>
<comment type="caution">
    <text evidence="4">The sequence shown here is derived from an EMBL/GenBank/DDBJ whole genome shotgun (WGS) entry which is preliminary data.</text>
</comment>
<keyword evidence="1" id="KW-0808">Transferase</keyword>
<keyword evidence="2" id="KW-0012">Acyltransferase</keyword>
<organism evidence="4 5">
    <name type="scientific">Streptodolium elevatio</name>
    <dbReference type="NCBI Taxonomy" id="3157996"/>
    <lineage>
        <taxon>Bacteria</taxon>
        <taxon>Bacillati</taxon>
        <taxon>Actinomycetota</taxon>
        <taxon>Actinomycetes</taxon>
        <taxon>Kitasatosporales</taxon>
        <taxon>Streptomycetaceae</taxon>
        <taxon>Streptodolium</taxon>
    </lineage>
</organism>
<dbReference type="RefSeq" id="WP_358352137.1">
    <property type="nucleotide sequence ID" value="NZ_JBEZFP010000019.1"/>
</dbReference>
<evidence type="ECO:0000256" key="2">
    <source>
        <dbReference type="ARBA" id="ARBA00023315"/>
    </source>
</evidence>
<dbReference type="CDD" id="cd04301">
    <property type="entry name" value="NAT_SF"/>
    <property type="match status" value="1"/>
</dbReference>